<feature type="domain" description="Dienelactone hydrolase" evidence="1">
    <location>
        <begin position="22"/>
        <end position="216"/>
    </location>
</feature>
<accession>A0A2P2E969</accession>
<evidence type="ECO:0000259" key="1">
    <source>
        <dbReference type="Pfam" id="PF01738"/>
    </source>
</evidence>
<evidence type="ECO:0000313" key="2">
    <source>
        <dbReference type="EMBL" id="GBF57595.1"/>
    </source>
</evidence>
<dbReference type="EMBL" id="BFBR01000003">
    <property type="protein sequence ID" value="GBF57595.1"/>
    <property type="molecule type" value="Genomic_DNA"/>
</dbReference>
<dbReference type="RefSeq" id="WP_108984471.1">
    <property type="nucleotide sequence ID" value="NZ_BFBR01000003.1"/>
</dbReference>
<dbReference type="InterPro" id="IPR029058">
    <property type="entry name" value="AB_hydrolase_fold"/>
</dbReference>
<keyword evidence="2" id="KW-0378">Hydrolase</keyword>
<keyword evidence="3" id="KW-1185">Reference proteome</keyword>
<dbReference type="AlphaFoldDB" id="A0A2P2E969"/>
<name>A0A2P2E969_9PROT</name>
<sequence>MGLIELGSGIPALFEPAHGKKRRGGLIVAQEIFGLNANIKALCARFAGDGFDVVAPAYFNRIEADFIAPYDQDGIAKGLAAVRDTPWDQVTRDTQAAIDHLGQTHSRIFVTGFCWGGTVAWVAACRCHSLTAASGFYGRMINMFLAETPRVPIHLHYGDSDSGIPLAMVDEVAAAHPQVPIHIYPAGHGFFSDRGKDYAPEQADLAWSRTLDLFDHT</sequence>
<protein>
    <submittedName>
        <fullName evidence="2">Carboxymethylenebutenolidase</fullName>
        <ecNumber evidence="2">3.1.1.45</ecNumber>
    </submittedName>
</protein>
<evidence type="ECO:0000313" key="3">
    <source>
        <dbReference type="Proteomes" id="UP000245086"/>
    </source>
</evidence>
<dbReference type="OrthoDB" id="9771666at2"/>
<gene>
    <name evidence="2" type="primary">clcD_3</name>
    <name evidence="2" type="ORF">PbB2_01263</name>
</gene>
<proteinExistence type="predicted"/>
<comment type="caution">
    <text evidence="2">The sequence shown here is derived from an EMBL/GenBank/DDBJ whole genome shotgun (WGS) entry which is preliminary data.</text>
</comment>
<dbReference type="Proteomes" id="UP000245086">
    <property type="component" value="Unassembled WGS sequence"/>
</dbReference>
<reference evidence="2 3" key="1">
    <citation type="journal article" date="2018" name="Genome Announc.">
        <title>Draft Genome Sequence of "Candidatus Phycosocius bacilliformis," an Alphaproteobacterial Ectosymbiont of the Hydrocarbon-Producing Green Alga Botryococcus braunii.</title>
        <authorList>
            <person name="Tanabe Y."/>
            <person name="Yamaguchi H."/>
            <person name="Watanabe M.M."/>
        </authorList>
    </citation>
    <scope>NUCLEOTIDE SEQUENCE [LARGE SCALE GENOMIC DNA]</scope>
    <source>
        <strain evidence="2 3">BOTRYCO-2</strain>
    </source>
</reference>
<organism evidence="2 3">
    <name type="scientific">Candidatus Phycosocius bacilliformis</name>
    <dbReference type="NCBI Taxonomy" id="1445552"/>
    <lineage>
        <taxon>Bacteria</taxon>
        <taxon>Pseudomonadati</taxon>
        <taxon>Pseudomonadota</taxon>
        <taxon>Alphaproteobacteria</taxon>
        <taxon>Caulobacterales</taxon>
        <taxon>Caulobacterales incertae sedis</taxon>
        <taxon>Candidatus Phycosocius</taxon>
    </lineage>
</organism>
<dbReference type="EC" id="3.1.1.45" evidence="2"/>
<dbReference type="PANTHER" id="PTHR46623:SF6">
    <property type="entry name" value="ALPHA_BETA-HYDROLASES SUPERFAMILY PROTEIN"/>
    <property type="match status" value="1"/>
</dbReference>
<dbReference type="Gene3D" id="3.40.50.1820">
    <property type="entry name" value="alpha/beta hydrolase"/>
    <property type="match status" value="1"/>
</dbReference>
<dbReference type="InterPro" id="IPR002925">
    <property type="entry name" value="Dienelactn_hydro"/>
</dbReference>
<dbReference type="PANTHER" id="PTHR46623">
    <property type="entry name" value="CARBOXYMETHYLENEBUTENOLIDASE-RELATED"/>
    <property type="match status" value="1"/>
</dbReference>
<dbReference type="Pfam" id="PF01738">
    <property type="entry name" value="DLH"/>
    <property type="match status" value="1"/>
</dbReference>
<dbReference type="SUPFAM" id="SSF53474">
    <property type="entry name" value="alpha/beta-Hydrolases"/>
    <property type="match status" value="1"/>
</dbReference>
<dbReference type="GO" id="GO:0008806">
    <property type="term" value="F:carboxymethylenebutenolidase activity"/>
    <property type="evidence" value="ECO:0007669"/>
    <property type="project" value="UniProtKB-EC"/>
</dbReference>
<dbReference type="InterPro" id="IPR051049">
    <property type="entry name" value="Dienelactone_hydrolase-like"/>
</dbReference>